<dbReference type="OrthoDB" id="9970547at2759"/>
<proteinExistence type="inferred from homology"/>
<keyword evidence="4" id="KW-0732">Signal</keyword>
<evidence type="ECO:0000256" key="2">
    <source>
        <dbReference type="ARBA" id="ARBA00007242"/>
    </source>
</evidence>
<dbReference type="InterPro" id="IPR054714">
    <property type="entry name" value="GPR158_179_extracellular"/>
</dbReference>
<accession>A0A3S1AYS0</accession>
<name>A0A3S1AYS0_ELYCH</name>
<dbReference type="CDD" id="cd18773">
    <property type="entry name" value="PDC1_HK_sensor"/>
    <property type="match status" value="1"/>
</dbReference>
<evidence type="ECO:0000259" key="9">
    <source>
        <dbReference type="Pfam" id="PF22572"/>
    </source>
</evidence>
<organism evidence="10 11">
    <name type="scientific">Elysia chlorotica</name>
    <name type="common">Eastern emerald elysia</name>
    <name type="synonym">Sea slug</name>
    <dbReference type="NCBI Taxonomy" id="188477"/>
    <lineage>
        <taxon>Eukaryota</taxon>
        <taxon>Metazoa</taxon>
        <taxon>Spiralia</taxon>
        <taxon>Lophotrochozoa</taxon>
        <taxon>Mollusca</taxon>
        <taxon>Gastropoda</taxon>
        <taxon>Heterobranchia</taxon>
        <taxon>Euthyneura</taxon>
        <taxon>Panpulmonata</taxon>
        <taxon>Sacoglossa</taxon>
        <taxon>Placobranchoidea</taxon>
        <taxon>Plakobranchidae</taxon>
        <taxon>Elysia</taxon>
    </lineage>
</organism>
<keyword evidence="8" id="KW-0807">Transducer</keyword>
<evidence type="ECO:0000256" key="3">
    <source>
        <dbReference type="ARBA" id="ARBA00022475"/>
    </source>
</evidence>
<evidence type="ECO:0000256" key="1">
    <source>
        <dbReference type="ARBA" id="ARBA00004651"/>
    </source>
</evidence>
<comment type="similarity">
    <text evidence="2">Belongs to the G-protein coupled receptor 3 family.</text>
</comment>
<keyword evidence="3" id="KW-1003">Cell membrane</keyword>
<sequence>MPRLNSAWVIVAVTVIVYHNNQDSTSASATGVFSWMPHDQFDEINDHISSIDATNCRNKDKSDLQLRKDIVSDLPVYNNLLSRVWYQNRTSLIHIHNMALNRAFFYSYVLQRMNSSSNFYKQPNWMYFFFSGTADVNANPNILNGSSLYFDNDCHYPNWYTTLAFNKTLPLFAPKVFRHDDFGDQGNFLREPTRTTALGVDAGSGRFMNYTRSQFKMNPWYANWLPDLKGDMDSLTKFTYYIGIKESNVTGQFTKDSYENFAFFGPNSPSATTTDERELPVQFTAPYFDCGGSNKWVVSAVAPVVDFMPRYTNWTRLRRQRIVGVTVTDIDLMEVDFNACDVGVGNRGPSYLSGIHKCPKYSAVSYLGLYHQNTFLIDANRASHRPNMSRVTQALRDDVIQMRQRHQQRFHANQQRQLSNTRRKRAAIFDNQSFDKMMRLMRWKNSVTRSTCQTQPNHRLMLPGDVGYGASTQFENEGRTALRLSNFISLYLQNVMPDENFGNLRGGGPLHKDMMFGEVIANVMGNYRIYSAGVYFDRWKFENDDGSRRELFGPWAFRRRGAYFAEDAAGYSRQYVDSDWFRQAKARHGANFIGTTKYKLRTYVRSNPEGTSRVRHEFFPITYRAAPYEVGFWTKPHFRCDGKVDAWVMTYVSPFFGLDSLRTKLEFRGVTTVDVPLSFLELNQCPMPYSVPNAFKNTARCDYFSTNCKARRAKMVPPKPLRPPCAWKVVPLLLVVLAWSAEGQLRPDTDWYGYIRGGDYLPIYYREETLTRFYSFFCRNWTGQMIHPFNLLRNTGPNKNVTYFEADPSPDRVQVSRREDIIGDSFTCVVRPGGQSEIVCYRRQDAVSRCMERKKTIQRLQSISPAAGPAH</sequence>
<protein>
    <recommendedName>
        <fullName evidence="9">GPR158/179 extracellular domain-containing protein</fullName>
    </recommendedName>
</protein>
<dbReference type="Pfam" id="PF22572">
    <property type="entry name" value="GPR158_179_EC"/>
    <property type="match status" value="2"/>
</dbReference>
<evidence type="ECO:0000313" key="11">
    <source>
        <dbReference type="Proteomes" id="UP000271974"/>
    </source>
</evidence>
<feature type="domain" description="GPR158/179 extracellular" evidence="9">
    <location>
        <begin position="633"/>
        <end position="711"/>
    </location>
</feature>
<keyword evidence="6" id="KW-0675">Receptor</keyword>
<gene>
    <name evidence="10" type="ORF">EGW08_021543</name>
</gene>
<comment type="caution">
    <text evidence="10">The sequence shown here is derived from an EMBL/GenBank/DDBJ whole genome shotgun (WGS) entry which is preliminary data.</text>
</comment>
<dbReference type="GO" id="GO:0004930">
    <property type="term" value="F:G protein-coupled receptor activity"/>
    <property type="evidence" value="ECO:0007669"/>
    <property type="project" value="UniProtKB-KW"/>
</dbReference>
<dbReference type="PANTHER" id="PTHR32546:SF25">
    <property type="entry name" value="MIP05539P"/>
    <property type="match status" value="1"/>
</dbReference>
<dbReference type="STRING" id="188477.A0A3S1AYS0"/>
<evidence type="ECO:0000256" key="6">
    <source>
        <dbReference type="ARBA" id="ARBA00023170"/>
    </source>
</evidence>
<keyword evidence="11" id="KW-1185">Reference proteome</keyword>
<keyword evidence="5" id="KW-0297">G-protein coupled receptor</keyword>
<evidence type="ECO:0000313" key="10">
    <source>
        <dbReference type="EMBL" id="RUS70685.1"/>
    </source>
</evidence>
<dbReference type="Gene3D" id="3.30.450.20">
    <property type="entry name" value="PAS domain"/>
    <property type="match status" value="2"/>
</dbReference>
<keyword evidence="7" id="KW-0325">Glycoprotein</keyword>
<evidence type="ECO:0000256" key="7">
    <source>
        <dbReference type="ARBA" id="ARBA00023180"/>
    </source>
</evidence>
<reference evidence="10 11" key="1">
    <citation type="submission" date="2019-01" db="EMBL/GenBank/DDBJ databases">
        <title>A draft genome assembly of the solar-powered sea slug Elysia chlorotica.</title>
        <authorList>
            <person name="Cai H."/>
            <person name="Li Q."/>
            <person name="Fang X."/>
            <person name="Li J."/>
            <person name="Curtis N.E."/>
            <person name="Altenburger A."/>
            <person name="Shibata T."/>
            <person name="Feng M."/>
            <person name="Maeda T."/>
            <person name="Schwartz J.A."/>
            <person name="Shigenobu S."/>
            <person name="Lundholm N."/>
            <person name="Nishiyama T."/>
            <person name="Yang H."/>
            <person name="Hasebe M."/>
            <person name="Li S."/>
            <person name="Pierce S.K."/>
            <person name="Wang J."/>
        </authorList>
    </citation>
    <scope>NUCLEOTIDE SEQUENCE [LARGE SCALE GENOMIC DNA]</scope>
    <source>
        <strain evidence="10">EC2010</strain>
        <tissue evidence="10">Whole organism of an adult</tissue>
    </source>
</reference>
<dbReference type="EMBL" id="RQTK01001353">
    <property type="protein sequence ID" value="RUS70685.1"/>
    <property type="molecule type" value="Genomic_DNA"/>
</dbReference>
<dbReference type="InterPro" id="IPR043458">
    <property type="entry name" value="GPR158/179"/>
</dbReference>
<evidence type="ECO:0000256" key="5">
    <source>
        <dbReference type="ARBA" id="ARBA00023040"/>
    </source>
</evidence>
<evidence type="ECO:0000256" key="8">
    <source>
        <dbReference type="ARBA" id="ARBA00023224"/>
    </source>
</evidence>
<dbReference type="AlphaFoldDB" id="A0A3S1AYS0"/>
<dbReference type="Proteomes" id="UP000271974">
    <property type="component" value="Unassembled WGS sequence"/>
</dbReference>
<feature type="domain" description="GPR158/179 extracellular" evidence="9">
    <location>
        <begin position="283"/>
        <end position="361"/>
    </location>
</feature>
<comment type="subcellular location">
    <subcellularLocation>
        <location evidence="1">Cell membrane</location>
        <topology evidence="1">Multi-pass membrane protein</topology>
    </subcellularLocation>
</comment>
<dbReference type="PANTHER" id="PTHR32546">
    <property type="entry name" value="G-PROTEIN COUPLED RECEPTOR 158-RELATED"/>
    <property type="match status" value="1"/>
</dbReference>
<dbReference type="GO" id="GO:0005886">
    <property type="term" value="C:plasma membrane"/>
    <property type="evidence" value="ECO:0007669"/>
    <property type="project" value="UniProtKB-SubCell"/>
</dbReference>
<evidence type="ECO:0000256" key="4">
    <source>
        <dbReference type="ARBA" id="ARBA00022729"/>
    </source>
</evidence>
<keyword evidence="3" id="KW-0472">Membrane</keyword>